<dbReference type="AlphaFoldDB" id="A0A6F8YZ55"/>
<dbReference type="EMBL" id="AP022871">
    <property type="protein sequence ID" value="BCB91121.1"/>
    <property type="molecule type" value="Genomic_DNA"/>
</dbReference>
<dbReference type="KEGG" id="psuu:Psuf_084340"/>
<gene>
    <name evidence="1" type="ORF">Psuf_084340</name>
</gene>
<dbReference type="Proteomes" id="UP000503011">
    <property type="component" value="Chromosome"/>
</dbReference>
<name>A0A6F8YZ55_9ACTN</name>
<proteinExistence type="predicted"/>
<organism evidence="1 2">
    <name type="scientific">Phytohabitans suffuscus</name>
    <dbReference type="NCBI Taxonomy" id="624315"/>
    <lineage>
        <taxon>Bacteria</taxon>
        <taxon>Bacillati</taxon>
        <taxon>Actinomycetota</taxon>
        <taxon>Actinomycetes</taxon>
        <taxon>Micromonosporales</taxon>
        <taxon>Micromonosporaceae</taxon>
    </lineage>
</organism>
<sequence>MGGEQPAGPRPAFRAVLAAVREAGEAAQLLRWAGGGRRAEPGLPAVLGDGAQVSGQARPAGEPVLAGDDQLRGAERQGAGIRGRRVVAGQPGGGVRVAGPRGALQGTGLPAEAVQVGTLGHVQGRHGGLLSCA</sequence>
<keyword evidence="2" id="KW-1185">Reference proteome</keyword>
<accession>A0A6F8YZ55</accession>
<reference evidence="1 2" key="2">
    <citation type="submission" date="2020-03" db="EMBL/GenBank/DDBJ databases">
        <authorList>
            <person name="Ichikawa N."/>
            <person name="Kimura A."/>
            <person name="Kitahashi Y."/>
            <person name="Uohara A."/>
        </authorList>
    </citation>
    <scope>NUCLEOTIDE SEQUENCE [LARGE SCALE GENOMIC DNA]</scope>
    <source>
        <strain evidence="1 2">NBRC 105367</strain>
    </source>
</reference>
<evidence type="ECO:0000313" key="2">
    <source>
        <dbReference type="Proteomes" id="UP000503011"/>
    </source>
</evidence>
<protein>
    <submittedName>
        <fullName evidence="1">Uncharacterized protein</fullName>
    </submittedName>
</protein>
<reference evidence="1 2" key="1">
    <citation type="submission" date="2020-03" db="EMBL/GenBank/DDBJ databases">
        <title>Whole genome shotgun sequence of Phytohabitans suffuscus NBRC 105367.</title>
        <authorList>
            <person name="Komaki H."/>
            <person name="Tamura T."/>
        </authorList>
    </citation>
    <scope>NUCLEOTIDE SEQUENCE [LARGE SCALE GENOMIC DNA]</scope>
    <source>
        <strain evidence="1 2">NBRC 105367</strain>
    </source>
</reference>
<evidence type="ECO:0000313" key="1">
    <source>
        <dbReference type="EMBL" id="BCB91121.1"/>
    </source>
</evidence>